<reference evidence="1 2" key="1">
    <citation type="submission" date="2018-04" db="EMBL/GenBank/DDBJ databases">
        <title>The genome of golden apple snail Pomacea canaliculata provides insight into stress tolerance and invasive adaptation.</title>
        <authorList>
            <person name="Liu C."/>
            <person name="Liu B."/>
            <person name="Ren Y."/>
            <person name="Zhang Y."/>
            <person name="Wang H."/>
            <person name="Li S."/>
            <person name="Jiang F."/>
            <person name="Yin L."/>
            <person name="Zhang G."/>
            <person name="Qian W."/>
            <person name="Fan W."/>
        </authorList>
    </citation>
    <scope>NUCLEOTIDE SEQUENCE [LARGE SCALE GENOMIC DNA]</scope>
    <source>
        <strain evidence="1">SZHN2017</strain>
        <tissue evidence="1">Muscle</tissue>
    </source>
</reference>
<accession>A0A2T7PYE1</accession>
<evidence type="ECO:0000313" key="2">
    <source>
        <dbReference type="Proteomes" id="UP000245119"/>
    </source>
</evidence>
<sequence length="131" mass="14717">MKPNANEVSPDFGLASCVLLRVSQRARLGFSFHCAGRKRNTSLNKFTDTHTGPVSYPSAASCSHRLYLLANTTLSSVYATARVWESAPIDRCIVMFVCTCLCERKKEWRSRGKKEEQGPLLSLYRVVEVQD</sequence>
<evidence type="ECO:0000313" key="1">
    <source>
        <dbReference type="EMBL" id="PVD38441.1"/>
    </source>
</evidence>
<dbReference type="EMBL" id="PZQS01000001">
    <property type="protein sequence ID" value="PVD38441.1"/>
    <property type="molecule type" value="Genomic_DNA"/>
</dbReference>
<keyword evidence="2" id="KW-1185">Reference proteome</keyword>
<organism evidence="1 2">
    <name type="scientific">Pomacea canaliculata</name>
    <name type="common">Golden apple snail</name>
    <dbReference type="NCBI Taxonomy" id="400727"/>
    <lineage>
        <taxon>Eukaryota</taxon>
        <taxon>Metazoa</taxon>
        <taxon>Spiralia</taxon>
        <taxon>Lophotrochozoa</taxon>
        <taxon>Mollusca</taxon>
        <taxon>Gastropoda</taxon>
        <taxon>Caenogastropoda</taxon>
        <taxon>Architaenioglossa</taxon>
        <taxon>Ampullarioidea</taxon>
        <taxon>Ampullariidae</taxon>
        <taxon>Pomacea</taxon>
    </lineage>
</organism>
<gene>
    <name evidence="1" type="ORF">C0Q70_01056</name>
</gene>
<proteinExistence type="predicted"/>
<comment type="caution">
    <text evidence="1">The sequence shown here is derived from an EMBL/GenBank/DDBJ whole genome shotgun (WGS) entry which is preliminary data.</text>
</comment>
<name>A0A2T7PYE1_POMCA</name>
<dbReference type="Proteomes" id="UP000245119">
    <property type="component" value="Linkage Group LG1"/>
</dbReference>
<protein>
    <submittedName>
        <fullName evidence="1">Uncharacterized protein</fullName>
    </submittedName>
</protein>
<dbReference type="AlphaFoldDB" id="A0A2T7PYE1"/>